<dbReference type="OMA" id="MSIVESM"/>
<dbReference type="EMBL" id="KK583209">
    <property type="protein sequence ID" value="KDO28765.1"/>
    <property type="molecule type" value="Genomic_DNA"/>
</dbReference>
<dbReference type="Proteomes" id="UP000030745">
    <property type="component" value="Unassembled WGS sequence"/>
</dbReference>
<feature type="region of interest" description="Disordered" evidence="1">
    <location>
        <begin position="167"/>
        <end position="203"/>
    </location>
</feature>
<dbReference type="KEGG" id="spar:SPRG_19979"/>
<dbReference type="OrthoDB" id="162063at2759"/>
<dbReference type="GeneID" id="24141224"/>
<organism evidence="2 3">
    <name type="scientific">Saprolegnia parasitica (strain CBS 223.65)</name>
    <dbReference type="NCBI Taxonomy" id="695850"/>
    <lineage>
        <taxon>Eukaryota</taxon>
        <taxon>Sar</taxon>
        <taxon>Stramenopiles</taxon>
        <taxon>Oomycota</taxon>
        <taxon>Saprolegniomycetes</taxon>
        <taxon>Saprolegniales</taxon>
        <taxon>Saprolegniaceae</taxon>
        <taxon>Saprolegnia</taxon>
    </lineage>
</organism>
<feature type="compositionally biased region" description="Low complexity" evidence="1">
    <location>
        <begin position="192"/>
        <end position="203"/>
    </location>
</feature>
<protein>
    <submittedName>
        <fullName evidence="2">Uncharacterized protein</fullName>
    </submittedName>
</protein>
<evidence type="ECO:0000256" key="1">
    <source>
        <dbReference type="SAM" id="MobiDB-lite"/>
    </source>
</evidence>
<accession>A0A067CHX0</accession>
<dbReference type="VEuPathDB" id="FungiDB:SPRG_19979"/>
<dbReference type="RefSeq" id="XP_012200511.1">
    <property type="nucleotide sequence ID" value="XM_012345121.1"/>
</dbReference>
<keyword evidence="3" id="KW-1185">Reference proteome</keyword>
<proteinExistence type="predicted"/>
<evidence type="ECO:0000313" key="3">
    <source>
        <dbReference type="Proteomes" id="UP000030745"/>
    </source>
</evidence>
<evidence type="ECO:0000313" key="2">
    <source>
        <dbReference type="EMBL" id="KDO28765.1"/>
    </source>
</evidence>
<name>A0A067CHX0_SAPPC</name>
<gene>
    <name evidence="2" type="ORF">SPRG_19979</name>
</gene>
<sequence>MAAASVGSSISDESAMSLNEAQLILEDIAREYSAKRAVGLVPSKPVPARALLWEEMARSKSKTGARKGCLFGRDTDHKCDCVSYVPSYVDKESIVCSGCGHGAPWHKIVGGERVTMSIVESMNHDENHSELYSLYSEYGSEYYGSECDDDDDEDDEDDDDDINNEIARPLQALPPQPASHRGSRTSIQSRATSSSFGMGSTSFGRSNLRSGGANLGSILQTVNQMQRDGLTEDEIEAALRVHQVASSNDSSVLYSNISTL</sequence>
<reference evidence="2 3" key="1">
    <citation type="journal article" date="2013" name="PLoS Genet.">
        <title>Distinctive expansion of potential virulence genes in the genome of the oomycete fish pathogen Saprolegnia parasitica.</title>
        <authorList>
            <person name="Jiang R.H."/>
            <person name="de Bruijn I."/>
            <person name="Haas B.J."/>
            <person name="Belmonte R."/>
            <person name="Lobach L."/>
            <person name="Christie J."/>
            <person name="van den Ackerveken G."/>
            <person name="Bottin A."/>
            <person name="Bulone V."/>
            <person name="Diaz-Moreno S.M."/>
            <person name="Dumas B."/>
            <person name="Fan L."/>
            <person name="Gaulin E."/>
            <person name="Govers F."/>
            <person name="Grenville-Briggs L.J."/>
            <person name="Horner N.R."/>
            <person name="Levin J.Z."/>
            <person name="Mammella M."/>
            <person name="Meijer H.J."/>
            <person name="Morris P."/>
            <person name="Nusbaum C."/>
            <person name="Oome S."/>
            <person name="Phillips A.J."/>
            <person name="van Rooyen D."/>
            <person name="Rzeszutek E."/>
            <person name="Saraiva M."/>
            <person name="Secombes C.J."/>
            <person name="Seidl M.F."/>
            <person name="Snel B."/>
            <person name="Stassen J.H."/>
            <person name="Sykes S."/>
            <person name="Tripathy S."/>
            <person name="van den Berg H."/>
            <person name="Vega-Arreguin J.C."/>
            <person name="Wawra S."/>
            <person name="Young S.K."/>
            <person name="Zeng Q."/>
            <person name="Dieguez-Uribeondo J."/>
            <person name="Russ C."/>
            <person name="Tyler B.M."/>
            <person name="van West P."/>
        </authorList>
    </citation>
    <scope>NUCLEOTIDE SEQUENCE [LARGE SCALE GENOMIC DNA]</scope>
    <source>
        <strain evidence="2 3">CBS 223.65</strain>
    </source>
</reference>
<dbReference type="AlphaFoldDB" id="A0A067CHX0"/>